<dbReference type="PROSITE" id="PS51257">
    <property type="entry name" value="PROKAR_LIPOPROTEIN"/>
    <property type="match status" value="1"/>
</dbReference>
<protein>
    <recommendedName>
        <fullName evidence="3">DUF922 domain-containing protein</fullName>
    </recommendedName>
</protein>
<dbReference type="EMBL" id="CP036281">
    <property type="protein sequence ID" value="QDU82286.1"/>
    <property type="molecule type" value="Genomic_DNA"/>
</dbReference>
<organism evidence="1 2">
    <name type="scientific">Polystyrenella longa</name>
    <dbReference type="NCBI Taxonomy" id="2528007"/>
    <lineage>
        <taxon>Bacteria</taxon>
        <taxon>Pseudomonadati</taxon>
        <taxon>Planctomycetota</taxon>
        <taxon>Planctomycetia</taxon>
        <taxon>Planctomycetales</taxon>
        <taxon>Planctomycetaceae</taxon>
        <taxon>Polystyrenella</taxon>
    </lineage>
</organism>
<dbReference type="Proteomes" id="UP000317178">
    <property type="component" value="Chromosome"/>
</dbReference>
<dbReference type="InterPro" id="IPR010321">
    <property type="entry name" value="DUF922"/>
</dbReference>
<proteinExistence type="predicted"/>
<keyword evidence="2" id="KW-1185">Reference proteome</keyword>
<reference evidence="1 2" key="1">
    <citation type="submission" date="2019-02" db="EMBL/GenBank/DDBJ databases">
        <title>Deep-cultivation of Planctomycetes and their phenomic and genomic characterization uncovers novel biology.</title>
        <authorList>
            <person name="Wiegand S."/>
            <person name="Jogler M."/>
            <person name="Boedeker C."/>
            <person name="Pinto D."/>
            <person name="Vollmers J."/>
            <person name="Rivas-Marin E."/>
            <person name="Kohn T."/>
            <person name="Peeters S.H."/>
            <person name="Heuer A."/>
            <person name="Rast P."/>
            <person name="Oberbeckmann S."/>
            <person name="Bunk B."/>
            <person name="Jeske O."/>
            <person name="Meyerdierks A."/>
            <person name="Storesund J.E."/>
            <person name="Kallscheuer N."/>
            <person name="Luecker S."/>
            <person name="Lage O.M."/>
            <person name="Pohl T."/>
            <person name="Merkel B.J."/>
            <person name="Hornburger P."/>
            <person name="Mueller R.-W."/>
            <person name="Bruemmer F."/>
            <person name="Labrenz M."/>
            <person name="Spormann A.M."/>
            <person name="Op den Camp H."/>
            <person name="Overmann J."/>
            <person name="Amann R."/>
            <person name="Jetten M.S.M."/>
            <person name="Mascher T."/>
            <person name="Medema M.H."/>
            <person name="Devos D.P."/>
            <person name="Kaster A.-K."/>
            <person name="Ovreas L."/>
            <person name="Rohde M."/>
            <person name="Galperin M.Y."/>
            <person name="Jogler C."/>
        </authorList>
    </citation>
    <scope>NUCLEOTIDE SEQUENCE [LARGE SCALE GENOMIC DNA]</scope>
    <source>
        <strain evidence="1 2">Pla110</strain>
    </source>
</reference>
<dbReference type="AlphaFoldDB" id="A0A518CSU3"/>
<dbReference type="RefSeq" id="WP_197440312.1">
    <property type="nucleotide sequence ID" value="NZ_CP036281.1"/>
</dbReference>
<dbReference type="KEGG" id="plon:Pla110_40410"/>
<dbReference type="Pfam" id="PF06037">
    <property type="entry name" value="DUF922"/>
    <property type="match status" value="1"/>
</dbReference>
<sequence>MNNVPYKLTTSHLIWLACLIFLCEIVIAGPDEIKSQALESWNHKRDEVRYQNAMRKEYIDVSSLFYAQMGSSIPGYNRLEELTGSIPIATERKADPLVEIPEGTQEGDVLFIEGKQPMALVYIGMDSFPDATLKYPFFIYPYQNGLEKNTFPPRYHKALLSEDELEKYKDQFKEIADSERKVTWLAVRQRDGFQPTFSRDNFRGSKFTVYRHTGEVSTPAGEDSVDRSPLKREDIPLYDPQIKFRFEPVKIYHYSLEATSLEAVYEVLNTDSERIPLMKKKIAEVQKNYTKPDGGTFDLQNNVSYEDGLFVGFSPESSAIQLSTETRDSSQAHMKKATFTMQAFILLPQWEGGSAAEKAAWQQTYEKLLDHEIGHAKIWRTNWTAWAKNLEGKTYEEVVELIKKTSQQEQKEQVEFDEKTNHGLK</sequence>
<evidence type="ECO:0008006" key="3">
    <source>
        <dbReference type="Google" id="ProtNLM"/>
    </source>
</evidence>
<gene>
    <name evidence="1" type="ORF">Pla110_40410</name>
</gene>
<accession>A0A518CSU3</accession>
<name>A0A518CSU3_9PLAN</name>
<evidence type="ECO:0000313" key="2">
    <source>
        <dbReference type="Proteomes" id="UP000317178"/>
    </source>
</evidence>
<evidence type="ECO:0000313" key="1">
    <source>
        <dbReference type="EMBL" id="QDU82286.1"/>
    </source>
</evidence>